<evidence type="ECO:0000256" key="2">
    <source>
        <dbReference type="ARBA" id="ARBA00022801"/>
    </source>
</evidence>
<dbReference type="Gene3D" id="3.40.50.300">
    <property type="entry name" value="P-loop containing nucleotide triphosphate hydrolases"/>
    <property type="match status" value="1"/>
</dbReference>
<dbReference type="Pfam" id="PF00580">
    <property type="entry name" value="UvrD-helicase"/>
    <property type="match status" value="1"/>
</dbReference>
<evidence type="ECO:0000256" key="3">
    <source>
        <dbReference type="ARBA" id="ARBA00022806"/>
    </source>
</evidence>
<evidence type="ECO:0000313" key="6">
    <source>
        <dbReference type="EMBL" id="AYV81506.1"/>
    </source>
</evidence>
<dbReference type="GO" id="GO:0005524">
    <property type="term" value="F:ATP binding"/>
    <property type="evidence" value="ECO:0007669"/>
    <property type="project" value="UniProtKB-KW"/>
</dbReference>
<keyword evidence="3 6" id="KW-0347">Helicase</keyword>
<gene>
    <name evidence="6" type="ORF">Harvfovirus37_20</name>
</gene>
<dbReference type="SUPFAM" id="SSF52540">
    <property type="entry name" value="P-loop containing nucleoside triphosphate hydrolases"/>
    <property type="match status" value="1"/>
</dbReference>
<dbReference type="GO" id="GO:0016787">
    <property type="term" value="F:hydrolase activity"/>
    <property type="evidence" value="ECO:0007669"/>
    <property type="project" value="UniProtKB-KW"/>
</dbReference>
<keyword evidence="2" id="KW-0378">Hydrolase</keyword>
<dbReference type="EMBL" id="MK072279">
    <property type="protein sequence ID" value="AYV81506.1"/>
    <property type="molecule type" value="Genomic_DNA"/>
</dbReference>
<dbReference type="InterPro" id="IPR014016">
    <property type="entry name" value="UvrD-like_ATP-bd"/>
</dbReference>
<dbReference type="GO" id="GO:0004386">
    <property type="term" value="F:helicase activity"/>
    <property type="evidence" value="ECO:0007669"/>
    <property type="project" value="UniProtKB-KW"/>
</dbReference>
<proteinExistence type="predicted"/>
<sequence length="85" mass="9900">MLCRIKYLVDRGVVPNKILLLTFNKAAQLHLEKKIRELFGWAVNVCIRTIDSFSCWQCFKYRNVIAGFSETISVREFAPLVAKFM</sequence>
<protein>
    <submittedName>
        <fullName evidence="6">UvrD/REP helicase family protein</fullName>
    </submittedName>
</protein>
<organism evidence="6">
    <name type="scientific">Harvfovirus sp</name>
    <dbReference type="NCBI Taxonomy" id="2487768"/>
    <lineage>
        <taxon>Viruses</taxon>
        <taxon>Varidnaviria</taxon>
        <taxon>Bamfordvirae</taxon>
        <taxon>Nucleocytoviricota</taxon>
        <taxon>Megaviricetes</taxon>
        <taxon>Imitervirales</taxon>
        <taxon>Mimiviridae</taxon>
        <taxon>Klosneuvirinae</taxon>
    </lineage>
</organism>
<name>A0A3G5A2Q3_9VIRU</name>
<evidence type="ECO:0000259" key="5">
    <source>
        <dbReference type="Pfam" id="PF00580"/>
    </source>
</evidence>
<evidence type="ECO:0000256" key="1">
    <source>
        <dbReference type="ARBA" id="ARBA00022741"/>
    </source>
</evidence>
<evidence type="ECO:0000256" key="4">
    <source>
        <dbReference type="ARBA" id="ARBA00022840"/>
    </source>
</evidence>
<accession>A0A3G5A2Q3</accession>
<feature type="non-terminal residue" evidence="6">
    <location>
        <position position="85"/>
    </location>
</feature>
<dbReference type="InterPro" id="IPR027417">
    <property type="entry name" value="P-loop_NTPase"/>
</dbReference>
<feature type="domain" description="UvrD-like helicase ATP-binding" evidence="5">
    <location>
        <begin position="4"/>
        <end position="70"/>
    </location>
</feature>
<reference evidence="6" key="1">
    <citation type="submission" date="2018-10" db="EMBL/GenBank/DDBJ databases">
        <title>Hidden diversity of soil giant viruses.</title>
        <authorList>
            <person name="Schulz F."/>
            <person name="Alteio L."/>
            <person name="Goudeau D."/>
            <person name="Ryan E.M."/>
            <person name="Malmstrom R.R."/>
            <person name="Blanchard J."/>
            <person name="Woyke T."/>
        </authorList>
    </citation>
    <scope>NUCLEOTIDE SEQUENCE</scope>
    <source>
        <strain evidence="6">HAV1</strain>
    </source>
</reference>
<keyword evidence="1" id="KW-0547">Nucleotide-binding</keyword>
<keyword evidence="4" id="KW-0067">ATP-binding</keyword>